<sequence length="171" mass="17871">MNLKYPMSPFSLLPPLRMSLLAMAVVLPLSPLPIAATPAEAAPGSCWSLLQSKFGPQIEKSVNEADPCKKLPGVDHKDKFEVKSLDVCDAAGGGVQINAHAEMACKSHGVLKTTIKGELDASMTVDVGACHITDLHLGINGPIGELISSVGGLQELARGFAQAKISEICGK</sequence>
<dbReference type="EMBL" id="FMAC01000001">
    <property type="protein sequence ID" value="SCB07670.1"/>
    <property type="molecule type" value="Genomic_DNA"/>
</dbReference>
<evidence type="ECO:0000256" key="1">
    <source>
        <dbReference type="SAM" id="SignalP"/>
    </source>
</evidence>
<protein>
    <recommendedName>
        <fullName evidence="4">DUF3617 family protein</fullName>
    </recommendedName>
</protein>
<feature type="chain" id="PRO_5008682487" description="DUF3617 family protein" evidence="1">
    <location>
        <begin position="25"/>
        <end position="171"/>
    </location>
</feature>
<feature type="signal peptide" evidence="1">
    <location>
        <begin position="1"/>
        <end position="24"/>
    </location>
</feature>
<dbReference type="RefSeq" id="WP_075850756.1">
    <property type="nucleotide sequence ID" value="NZ_FMAC01000001.1"/>
</dbReference>
<proteinExistence type="predicted"/>
<dbReference type="OrthoDB" id="8373285at2"/>
<reference evidence="3" key="1">
    <citation type="submission" date="2016-08" db="EMBL/GenBank/DDBJ databases">
        <authorList>
            <person name="Varghese N."/>
            <person name="Submissions Spin"/>
        </authorList>
    </citation>
    <scope>NUCLEOTIDE SEQUENCE [LARGE SCALE GENOMIC DNA]</scope>
    <source>
        <strain evidence="3">CCBAU 57015</strain>
    </source>
</reference>
<name>A0A1C3TWN9_9HYPH</name>
<gene>
    <name evidence="2" type="ORF">GA0061100_101191</name>
</gene>
<organism evidence="2 3">
    <name type="scientific">Rhizobium hainanense</name>
    <dbReference type="NCBI Taxonomy" id="52131"/>
    <lineage>
        <taxon>Bacteria</taxon>
        <taxon>Pseudomonadati</taxon>
        <taxon>Pseudomonadota</taxon>
        <taxon>Alphaproteobacteria</taxon>
        <taxon>Hyphomicrobiales</taxon>
        <taxon>Rhizobiaceae</taxon>
        <taxon>Rhizobium/Agrobacterium group</taxon>
        <taxon>Rhizobium</taxon>
    </lineage>
</organism>
<keyword evidence="1" id="KW-0732">Signal</keyword>
<keyword evidence="3" id="KW-1185">Reference proteome</keyword>
<dbReference type="AlphaFoldDB" id="A0A1C3TWN9"/>
<evidence type="ECO:0000313" key="3">
    <source>
        <dbReference type="Proteomes" id="UP000186228"/>
    </source>
</evidence>
<dbReference type="Proteomes" id="UP000186228">
    <property type="component" value="Unassembled WGS sequence"/>
</dbReference>
<evidence type="ECO:0000313" key="2">
    <source>
        <dbReference type="EMBL" id="SCB07670.1"/>
    </source>
</evidence>
<evidence type="ECO:0008006" key="4">
    <source>
        <dbReference type="Google" id="ProtNLM"/>
    </source>
</evidence>
<accession>A0A1C3TWN9</accession>